<dbReference type="RefSeq" id="WP_154532597.1">
    <property type="nucleotide sequence ID" value="NZ_JAQXTV010000177.1"/>
</dbReference>
<protein>
    <submittedName>
        <fullName evidence="2">ABC transporter substrate-binding protein</fullName>
    </submittedName>
</protein>
<accession>A0A7X2N0N9</accession>
<dbReference type="SUPFAM" id="SSF53850">
    <property type="entry name" value="Periplasmic binding protein-like II"/>
    <property type="match status" value="1"/>
</dbReference>
<evidence type="ECO:0000313" key="2">
    <source>
        <dbReference type="EMBL" id="MSR92574.1"/>
    </source>
</evidence>
<dbReference type="Pfam" id="PF12974">
    <property type="entry name" value="Phosphonate-bd"/>
    <property type="match status" value="1"/>
</dbReference>
<name>A0A7X2N0N9_9CLOT</name>
<feature type="chain" id="PRO_5031164259" evidence="1">
    <location>
        <begin position="28"/>
        <end position="335"/>
    </location>
</feature>
<organism evidence="2 3">
    <name type="scientific">Inconstantimicrobium porci</name>
    <dbReference type="NCBI Taxonomy" id="2652291"/>
    <lineage>
        <taxon>Bacteria</taxon>
        <taxon>Bacillati</taxon>
        <taxon>Bacillota</taxon>
        <taxon>Clostridia</taxon>
        <taxon>Eubacteriales</taxon>
        <taxon>Clostridiaceae</taxon>
        <taxon>Inconstantimicrobium</taxon>
    </lineage>
</organism>
<dbReference type="InterPro" id="IPR027024">
    <property type="entry name" value="UCP027386_ABC_sbc_TM0202"/>
</dbReference>
<dbReference type="PANTHER" id="PTHR30024">
    <property type="entry name" value="ALIPHATIC SULFONATES-BINDING PROTEIN-RELATED"/>
    <property type="match status" value="1"/>
</dbReference>
<comment type="caution">
    <text evidence="2">The sequence shown here is derived from an EMBL/GenBank/DDBJ whole genome shotgun (WGS) entry which is preliminary data.</text>
</comment>
<gene>
    <name evidence="2" type="ORF">FYJ33_14665</name>
</gene>
<proteinExistence type="predicted"/>
<dbReference type="GO" id="GO:0009234">
    <property type="term" value="P:menaquinone biosynthetic process"/>
    <property type="evidence" value="ECO:0007669"/>
    <property type="project" value="UniProtKB-UniPathway"/>
</dbReference>
<dbReference type="UniPathway" id="UPA00079"/>
<evidence type="ECO:0000256" key="1">
    <source>
        <dbReference type="SAM" id="SignalP"/>
    </source>
</evidence>
<reference evidence="2 3" key="1">
    <citation type="submission" date="2019-08" db="EMBL/GenBank/DDBJ databases">
        <title>In-depth cultivation of the pig gut microbiome towards novel bacterial diversity and tailored functional studies.</title>
        <authorList>
            <person name="Wylensek D."/>
            <person name="Hitch T.C.A."/>
            <person name="Clavel T."/>
        </authorList>
    </citation>
    <scope>NUCLEOTIDE SEQUENCE [LARGE SCALE GENOMIC DNA]</scope>
    <source>
        <strain evidence="2 3">WCA-383-APC-5B</strain>
    </source>
</reference>
<dbReference type="PROSITE" id="PS51257">
    <property type="entry name" value="PROKAR_LIPOPROTEIN"/>
    <property type="match status" value="1"/>
</dbReference>
<sequence length="335" mass="36084">MGKKLISVLTAATMAAALLMGCGGNNTAEKNTAKTTKEAKTINMIVPDGLPAVALSKFMTDTKKIDNVTINSSIEKTTEALSTAIMKGEPDVAVVPSNLAAQAYNKKVGYKILGTVGWGSMYLVSTDSAVKQLSDIKGKEVYCLGKGLTPDIAFKSVLKQNNIDADKDVNITYVSAASELPPVVIGGKAKLAVVPEPALTAVKAKKKDLNVICNLNDEWKKILDSDYGFPQSTLIVKESLLKNDKEFVNKLADSAKENVKWVNDNKDKVGAMSEKLGVTVKAVIVAKALEDANLDFVNIKDSEKVYTKYFEELNKYQPKIIGGKVPDAKIFTSQN</sequence>
<keyword evidence="3" id="KW-1185">Reference proteome</keyword>
<dbReference type="Gene3D" id="3.40.190.10">
    <property type="entry name" value="Periplasmic binding protein-like II"/>
    <property type="match status" value="2"/>
</dbReference>
<keyword evidence="1" id="KW-0732">Signal</keyword>
<dbReference type="EMBL" id="VULX01000037">
    <property type="protein sequence ID" value="MSR92574.1"/>
    <property type="molecule type" value="Genomic_DNA"/>
</dbReference>
<dbReference type="PIRSF" id="PIRSF027386">
    <property type="entry name" value="UCP027386_ABC_sbc_TM0202"/>
    <property type="match status" value="1"/>
</dbReference>
<evidence type="ECO:0000313" key="3">
    <source>
        <dbReference type="Proteomes" id="UP000460287"/>
    </source>
</evidence>
<feature type="signal peptide" evidence="1">
    <location>
        <begin position="1"/>
        <end position="27"/>
    </location>
</feature>
<dbReference type="Proteomes" id="UP000460287">
    <property type="component" value="Unassembled WGS sequence"/>
</dbReference>
<dbReference type="PANTHER" id="PTHR30024:SF46">
    <property type="entry name" value="ABC TRANSPORTER, SUBSTRATE-BINDING LIPOPROTEIN"/>
    <property type="match status" value="1"/>
</dbReference>
<dbReference type="AlphaFoldDB" id="A0A7X2N0N9"/>